<gene>
    <name evidence="1" type="ORF">DCAF_LOCUS2934</name>
</gene>
<protein>
    <submittedName>
        <fullName evidence="1">Uncharacterized protein</fullName>
    </submittedName>
</protein>
<name>A0AAV1QUX9_9ROSI</name>
<sequence>MTLLAVGNFLDPLFSDRCVAGKRDLLNYSTALVSNLGEGLFASVRYAAVHLSSYRHSNIHGYVLENNAPSVSDVCGDIQGVVEKYMSKDKWGLKEWVIANCGIVTNNSARVVLNMKTCLLGALLTAGLKPGARRRGAMKIEIFAHDAMAIPSNMMGLMIGNACKQGGFLHSPECLEDLMDNLGGEMSEVCLGLVTSLTASWIWEFLGPIAFKYFLYGKSQDIWEGSSAPSML</sequence>
<dbReference type="AlphaFoldDB" id="A0AAV1QUX9"/>
<accession>A0AAV1QUX9</accession>
<evidence type="ECO:0000313" key="1">
    <source>
        <dbReference type="EMBL" id="CAK7325261.1"/>
    </source>
</evidence>
<dbReference type="Proteomes" id="UP001314170">
    <property type="component" value="Unassembled WGS sequence"/>
</dbReference>
<keyword evidence="2" id="KW-1185">Reference proteome</keyword>
<dbReference type="EMBL" id="CAWUPB010000850">
    <property type="protein sequence ID" value="CAK7325261.1"/>
    <property type="molecule type" value="Genomic_DNA"/>
</dbReference>
<organism evidence="1 2">
    <name type="scientific">Dovyalis caffra</name>
    <dbReference type="NCBI Taxonomy" id="77055"/>
    <lineage>
        <taxon>Eukaryota</taxon>
        <taxon>Viridiplantae</taxon>
        <taxon>Streptophyta</taxon>
        <taxon>Embryophyta</taxon>
        <taxon>Tracheophyta</taxon>
        <taxon>Spermatophyta</taxon>
        <taxon>Magnoliopsida</taxon>
        <taxon>eudicotyledons</taxon>
        <taxon>Gunneridae</taxon>
        <taxon>Pentapetalae</taxon>
        <taxon>rosids</taxon>
        <taxon>fabids</taxon>
        <taxon>Malpighiales</taxon>
        <taxon>Salicaceae</taxon>
        <taxon>Flacourtieae</taxon>
        <taxon>Dovyalis</taxon>
    </lineage>
</organism>
<comment type="caution">
    <text evidence="1">The sequence shown here is derived from an EMBL/GenBank/DDBJ whole genome shotgun (WGS) entry which is preliminary data.</text>
</comment>
<reference evidence="1 2" key="1">
    <citation type="submission" date="2024-01" db="EMBL/GenBank/DDBJ databases">
        <authorList>
            <person name="Waweru B."/>
        </authorList>
    </citation>
    <scope>NUCLEOTIDE SEQUENCE [LARGE SCALE GENOMIC DNA]</scope>
</reference>
<proteinExistence type="predicted"/>
<evidence type="ECO:0000313" key="2">
    <source>
        <dbReference type="Proteomes" id="UP001314170"/>
    </source>
</evidence>